<dbReference type="RefSeq" id="WP_311690306.1">
    <property type="nucleotide sequence ID" value="NZ_JAVRHL010000002.1"/>
</dbReference>
<dbReference type="EMBL" id="JAVRHL010000002">
    <property type="protein sequence ID" value="MDT0682562.1"/>
    <property type="molecule type" value="Genomic_DNA"/>
</dbReference>
<accession>A0ABU3DFU6</accession>
<protein>
    <submittedName>
        <fullName evidence="1">DUF2125 domain-containing protein</fullName>
    </submittedName>
</protein>
<organism evidence="1 2">
    <name type="scientific">Tropicimonas omnivorans</name>
    <dbReference type="NCBI Taxonomy" id="3075590"/>
    <lineage>
        <taxon>Bacteria</taxon>
        <taxon>Pseudomonadati</taxon>
        <taxon>Pseudomonadota</taxon>
        <taxon>Alphaproteobacteria</taxon>
        <taxon>Rhodobacterales</taxon>
        <taxon>Roseobacteraceae</taxon>
        <taxon>Tropicimonas</taxon>
    </lineage>
</organism>
<gene>
    <name evidence="1" type="ORF">RM543_07690</name>
</gene>
<proteinExistence type="predicted"/>
<dbReference type="InterPro" id="IPR018666">
    <property type="entry name" value="DUF2125"/>
</dbReference>
<evidence type="ECO:0000313" key="2">
    <source>
        <dbReference type="Proteomes" id="UP001265259"/>
    </source>
</evidence>
<sequence length="323" mass="34802">MTPKRLFLIVLVLAALWSGYWLAGAQGAKVAIGRLQENMQASGWEAEWSDVALRGFPNRFDVTLDEPALAPPGGDWRWTAPFFQVLSLSYKPHHLIAVWPNLQTIELGGESAQVRSDRMRASVVFVPGLALELDHAALVIESPRLQGDTASARARELRLAIRPTPGRENARDIGITALEPRITTYPGAPDVAARNVRADLAVTLDGPLDRSALSRAPRVERVEIRSATVELGQSRLRVTGDLAAGRGAYAEGDLRLVVENWRAMLDAAVASGLVPQRMAEQIRGAMGLLSSGEDVDLTLNFADGQTRLGPVSLGPAPRLGSGD</sequence>
<reference evidence="1 2" key="1">
    <citation type="submission" date="2023-09" db="EMBL/GenBank/DDBJ databases">
        <authorList>
            <person name="Rey-Velasco X."/>
        </authorList>
    </citation>
    <scope>NUCLEOTIDE SEQUENCE [LARGE SCALE GENOMIC DNA]</scope>
    <source>
        <strain evidence="1 2">F158</strain>
    </source>
</reference>
<dbReference type="Proteomes" id="UP001265259">
    <property type="component" value="Unassembled WGS sequence"/>
</dbReference>
<dbReference type="Pfam" id="PF09898">
    <property type="entry name" value="DUF2125"/>
    <property type="match status" value="1"/>
</dbReference>
<name>A0ABU3DFU6_9RHOB</name>
<evidence type="ECO:0000313" key="1">
    <source>
        <dbReference type="EMBL" id="MDT0682562.1"/>
    </source>
</evidence>
<comment type="caution">
    <text evidence="1">The sequence shown here is derived from an EMBL/GenBank/DDBJ whole genome shotgun (WGS) entry which is preliminary data.</text>
</comment>
<keyword evidence="2" id="KW-1185">Reference proteome</keyword>